<proteinExistence type="inferred from homology"/>
<dbReference type="InterPro" id="IPR036188">
    <property type="entry name" value="FAD/NAD-bd_sf"/>
</dbReference>
<gene>
    <name evidence="6" type="ORF">A5649_03495</name>
</gene>
<dbReference type="InterPro" id="IPR002937">
    <property type="entry name" value="Amino_oxidase"/>
</dbReference>
<comment type="similarity">
    <text evidence="2">Belongs to the flavin monoamine oxidase family.</text>
</comment>
<protein>
    <submittedName>
        <fullName evidence="6">Amine oxidase</fullName>
    </submittedName>
</protein>
<feature type="domain" description="Amine oxidase" evidence="5">
    <location>
        <begin position="22"/>
        <end position="434"/>
    </location>
</feature>
<dbReference type="SUPFAM" id="SSF54373">
    <property type="entry name" value="FAD-linked reductases, C-terminal domain"/>
    <property type="match status" value="1"/>
</dbReference>
<dbReference type="Pfam" id="PF01593">
    <property type="entry name" value="Amino_oxidase"/>
    <property type="match status" value="1"/>
</dbReference>
<evidence type="ECO:0000313" key="7">
    <source>
        <dbReference type="Proteomes" id="UP000093712"/>
    </source>
</evidence>
<feature type="binding site" evidence="4">
    <location>
        <position position="180"/>
    </location>
    <ligand>
        <name>substrate</name>
    </ligand>
</feature>
<dbReference type="InterPro" id="IPR050703">
    <property type="entry name" value="Flavin_MAO"/>
</dbReference>
<dbReference type="AlphaFoldDB" id="A0AA91EZI1"/>
<dbReference type="SUPFAM" id="SSF51905">
    <property type="entry name" value="FAD/NAD(P)-binding domain"/>
    <property type="match status" value="1"/>
</dbReference>
<comment type="caution">
    <text evidence="6">The sequence shown here is derived from an EMBL/GenBank/DDBJ whole genome shotgun (WGS) entry which is preliminary data.</text>
</comment>
<evidence type="ECO:0000256" key="4">
    <source>
        <dbReference type="PIRSR" id="PIRSR601613-1"/>
    </source>
</evidence>
<accession>A0AA91EZI1</accession>
<comment type="cofactor">
    <cofactor evidence="1">
        <name>FAD</name>
        <dbReference type="ChEBI" id="CHEBI:57692"/>
    </cofactor>
</comment>
<evidence type="ECO:0000256" key="3">
    <source>
        <dbReference type="ARBA" id="ARBA00023002"/>
    </source>
</evidence>
<feature type="binding site" evidence="4">
    <location>
        <position position="23"/>
    </location>
    <ligand>
        <name>FAD</name>
        <dbReference type="ChEBI" id="CHEBI:57692"/>
    </ligand>
</feature>
<dbReference type="PROSITE" id="PS00189">
    <property type="entry name" value="LIPOYL"/>
    <property type="match status" value="1"/>
</dbReference>
<dbReference type="RefSeq" id="WP_065040668.1">
    <property type="nucleotide sequence ID" value="NZ_LZME01000086.1"/>
</dbReference>
<dbReference type="EMBL" id="LZME01000086">
    <property type="protein sequence ID" value="OBK84843.1"/>
    <property type="molecule type" value="Genomic_DNA"/>
</dbReference>
<evidence type="ECO:0000256" key="2">
    <source>
        <dbReference type="ARBA" id="ARBA00005995"/>
    </source>
</evidence>
<dbReference type="PANTHER" id="PTHR43563">
    <property type="entry name" value="AMINE OXIDASE"/>
    <property type="match status" value="1"/>
</dbReference>
<feature type="binding site" evidence="4">
    <location>
        <begin position="42"/>
        <end position="43"/>
    </location>
    <ligand>
        <name>FAD</name>
        <dbReference type="ChEBI" id="CHEBI:57692"/>
    </ligand>
</feature>
<name>A0AA91EZI1_9MYCO</name>
<organism evidence="6 7">
    <name type="scientific">Mycolicibacter heraklionensis</name>
    <dbReference type="NCBI Taxonomy" id="512402"/>
    <lineage>
        <taxon>Bacteria</taxon>
        <taxon>Bacillati</taxon>
        <taxon>Actinomycetota</taxon>
        <taxon>Actinomycetes</taxon>
        <taxon>Mycobacteriales</taxon>
        <taxon>Mycobacteriaceae</taxon>
        <taxon>Mycolicibacter</taxon>
    </lineage>
</organism>
<dbReference type="GO" id="GO:0016491">
    <property type="term" value="F:oxidoreductase activity"/>
    <property type="evidence" value="ECO:0007669"/>
    <property type="project" value="UniProtKB-KW"/>
</dbReference>
<sequence length="441" mass="46448">MSAVTTDGAAVSTTVVVVGAGMSGLTAARDLHRAGVDVLVVEAADRLGGRAMTETSALGSRVDLGGQWIGHDHHRIKALASELGATEFAMHTRPLPVMVDGSRRLRAAGPSMLAAGLVLVGVEVWSRIAKTQRWNATTVEAWLRRVPGRARRLLEVLAYISWTADLDRFSVHAMAQCIRHQGGLRTMLATAGGAQESLVAEGIGALIEGLAAELGSRVLPGHRVTAIVRNGEGVTIRTTAGEIRAAKVIVTVPPPLAGRITYDPPLPPNRAALASETYMGSVYKGVAVYPRPFWRDRAGGEFLVLDRPGRAVFDTGAPGGPGHLCVLVGGPEARELDRLDAVERRNAVLGALARYVGPDVLEPASWHEKSWHLDEYVGGGYLALALPGTSAGIPPIGCTPTGDIHWAGSETARDHAGYLEGAIESGTRVAREVIESLSGSQ</sequence>
<reference evidence="6 7" key="1">
    <citation type="submission" date="2016-06" db="EMBL/GenBank/DDBJ databases">
        <authorList>
            <person name="Sutton G."/>
            <person name="Brinkac L."/>
            <person name="Sanka R."/>
            <person name="Adams M."/>
            <person name="Lau E."/>
            <person name="Garcia-Basteiro A."/>
            <person name="Lopez-Varela E."/>
            <person name="Palencia S."/>
        </authorList>
    </citation>
    <scope>NUCLEOTIDE SEQUENCE [LARGE SCALE GENOMIC DNA]</scope>
    <source>
        <strain evidence="6 7">1211594.5</strain>
    </source>
</reference>
<evidence type="ECO:0000313" key="6">
    <source>
        <dbReference type="EMBL" id="OBK84843.1"/>
    </source>
</evidence>
<dbReference type="PANTHER" id="PTHR43563:SF1">
    <property type="entry name" value="AMINE OXIDASE [FLAVIN-CONTAINING] B"/>
    <property type="match status" value="1"/>
</dbReference>
<evidence type="ECO:0000256" key="1">
    <source>
        <dbReference type="ARBA" id="ARBA00001974"/>
    </source>
</evidence>
<dbReference type="Gene3D" id="3.50.50.60">
    <property type="entry name" value="FAD/NAD(P)-binding domain"/>
    <property type="match status" value="1"/>
</dbReference>
<dbReference type="Proteomes" id="UP000093712">
    <property type="component" value="Unassembled WGS sequence"/>
</dbReference>
<feature type="binding site" evidence="4">
    <location>
        <position position="224"/>
    </location>
    <ligand>
        <name>FAD</name>
        <dbReference type="ChEBI" id="CHEBI:57692"/>
    </ligand>
</feature>
<dbReference type="InterPro" id="IPR001613">
    <property type="entry name" value="Flavin_amine_oxidase"/>
</dbReference>
<dbReference type="InterPro" id="IPR003016">
    <property type="entry name" value="2-oxoA_DH_lipoyl-BS"/>
</dbReference>
<feature type="binding site" evidence="4">
    <location>
        <position position="410"/>
    </location>
    <ligand>
        <name>FAD</name>
        <dbReference type="ChEBI" id="CHEBI:57692"/>
    </ligand>
</feature>
<evidence type="ECO:0000259" key="5">
    <source>
        <dbReference type="Pfam" id="PF01593"/>
    </source>
</evidence>
<keyword evidence="3" id="KW-0560">Oxidoreductase</keyword>
<dbReference type="PRINTS" id="PR00757">
    <property type="entry name" value="AMINEOXDASEF"/>
</dbReference>